<proteinExistence type="predicted"/>
<organism evidence="1 2">
    <name type="scientific">Segatella bryantii</name>
    <name type="common">Prevotella bryantii</name>
    <dbReference type="NCBI Taxonomy" id="77095"/>
    <lineage>
        <taxon>Bacteria</taxon>
        <taxon>Pseudomonadati</taxon>
        <taxon>Bacteroidota</taxon>
        <taxon>Bacteroidia</taxon>
        <taxon>Bacteroidales</taxon>
        <taxon>Prevotellaceae</taxon>
        <taxon>Segatella</taxon>
    </lineage>
</organism>
<dbReference type="Proteomes" id="UP000887043">
    <property type="component" value="Unassembled WGS sequence"/>
</dbReference>
<reference evidence="1" key="1">
    <citation type="submission" date="2021-08" db="EMBL/GenBank/DDBJ databases">
        <title>Prevotella lacticifex sp. nov., isolated from rumen of cow.</title>
        <authorList>
            <person name="Shinkai T."/>
            <person name="Ikeyama N."/>
            <person name="Kumagai M."/>
            <person name="Ohmori H."/>
            <person name="Sakamoto M."/>
            <person name="Ohkuma M."/>
            <person name="Mitsumori M."/>
        </authorList>
    </citation>
    <scope>NUCLEOTIDE SEQUENCE</scope>
    <source>
        <strain evidence="1">DSM 11371</strain>
    </source>
</reference>
<gene>
    <name evidence="1" type="ORF">PRRU23_20350</name>
</gene>
<dbReference type="RefSeq" id="WP_006281292.1">
    <property type="nucleotide sequence ID" value="NZ_BPTR01000001.1"/>
</dbReference>
<sequence>MDIKLNINYSTLYSSDLDKAVSQILVERKKKKEQVEFLSPLDSKTEARLDRNLEEYIPVSMLNQWVTLPKESDIYDNDELEKLLDAIRKWADGWQHIPVPIRLKSTLTTLDLRHFVWNIAERLGSKKNYTGEVRAIFIKRMFPDVMRDIELDSIRNFKFLPDTGSIVIDVPDKGDYHFHFE</sequence>
<dbReference type="EMBL" id="BPTR01000001">
    <property type="protein sequence ID" value="GJG28335.1"/>
    <property type="molecule type" value="Genomic_DNA"/>
</dbReference>
<protein>
    <submittedName>
        <fullName evidence="1">Uncharacterized protein</fullName>
    </submittedName>
</protein>
<dbReference type="AlphaFoldDB" id="A0AA37I3G3"/>
<comment type="caution">
    <text evidence="1">The sequence shown here is derived from an EMBL/GenBank/DDBJ whole genome shotgun (WGS) entry which is preliminary data.</text>
</comment>
<evidence type="ECO:0000313" key="2">
    <source>
        <dbReference type="Proteomes" id="UP000887043"/>
    </source>
</evidence>
<name>A0AA37I3G3_SEGBR</name>
<evidence type="ECO:0000313" key="1">
    <source>
        <dbReference type="EMBL" id="GJG28335.1"/>
    </source>
</evidence>
<accession>A0AA37I3G3</accession>